<evidence type="ECO:0000313" key="2">
    <source>
        <dbReference type="EMBL" id="SZX60921.1"/>
    </source>
</evidence>
<dbReference type="AlphaFoldDB" id="A0A383V703"/>
<feature type="compositionally biased region" description="Low complexity" evidence="1">
    <location>
        <begin position="120"/>
        <end position="137"/>
    </location>
</feature>
<dbReference type="Proteomes" id="UP000256970">
    <property type="component" value="Unassembled WGS sequence"/>
</dbReference>
<feature type="compositionally biased region" description="Basic and acidic residues" evidence="1">
    <location>
        <begin position="138"/>
        <end position="149"/>
    </location>
</feature>
<organism evidence="2 3">
    <name type="scientific">Tetradesmus obliquus</name>
    <name type="common">Green alga</name>
    <name type="synonym">Acutodesmus obliquus</name>
    <dbReference type="NCBI Taxonomy" id="3088"/>
    <lineage>
        <taxon>Eukaryota</taxon>
        <taxon>Viridiplantae</taxon>
        <taxon>Chlorophyta</taxon>
        <taxon>core chlorophytes</taxon>
        <taxon>Chlorophyceae</taxon>
        <taxon>CS clade</taxon>
        <taxon>Sphaeropleales</taxon>
        <taxon>Scenedesmaceae</taxon>
        <taxon>Tetradesmus</taxon>
    </lineage>
</organism>
<accession>A0A383V703</accession>
<name>A0A383V703_TETOB</name>
<keyword evidence="3" id="KW-1185">Reference proteome</keyword>
<reference evidence="2 3" key="1">
    <citation type="submission" date="2016-10" db="EMBL/GenBank/DDBJ databases">
        <authorList>
            <person name="Cai Z."/>
        </authorList>
    </citation>
    <scope>NUCLEOTIDE SEQUENCE [LARGE SCALE GENOMIC DNA]</scope>
</reference>
<gene>
    <name evidence="2" type="ORF">BQ4739_LOCUS1462</name>
</gene>
<sequence length="187" mass="19498">MSSSSPVEAPAPPSVDDIDEQWEKFAKDGCPDWWLMAKYTHGWLARTFPYVPFRERAVSLPGDGASAGAAAALMSSGSVPTPATAAAAPAGRSHSLSEVELLQALPASLPASQDAPSSVRQQAQQQQQLRGRAASLDSARDPAAADRSPHPSSLQQQQNCGNPLKGLFACQCAAPAGVDKPVQQVPS</sequence>
<evidence type="ECO:0000313" key="3">
    <source>
        <dbReference type="Proteomes" id="UP000256970"/>
    </source>
</evidence>
<dbReference type="EMBL" id="FNXT01000114">
    <property type="protein sequence ID" value="SZX60921.1"/>
    <property type="molecule type" value="Genomic_DNA"/>
</dbReference>
<proteinExistence type="predicted"/>
<evidence type="ECO:0000256" key="1">
    <source>
        <dbReference type="SAM" id="MobiDB-lite"/>
    </source>
</evidence>
<feature type="region of interest" description="Disordered" evidence="1">
    <location>
        <begin position="110"/>
        <end position="160"/>
    </location>
</feature>
<protein>
    <submittedName>
        <fullName evidence="2">Uncharacterized protein</fullName>
    </submittedName>
</protein>